<dbReference type="InterPro" id="IPR038666">
    <property type="entry name" value="SSP1_head-tail_sf"/>
</dbReference>
<name>A0A1I5CPK6_9RHOB</name>
<proteinExistence type="predicted"/>
<gene>
    <name evidence="1" type="ORF">SAMN04487859_110152</name>
</gene>
<dbReference type="Pfam" id="PF05521">
    <property type="entry name" value="Phage_HCP"/>
    <property type="match status" value="1"/>
</dbReference>
<reference evidence="2" key="1">
    <citation type="submission" date="2016-10" db="EMBL/GenBank/DDBJ databases">
        <authorList>
            <person name="Varghese N."/>
            <person name="Submissions S."/>
        </authorList>
    </citation>
    <scope>NUCLEOTIDE SEQUENCE [LARGE SCALE GENOMIC DNA]</scope>
    <source>
        <strain evidence="2">DSM 28463</strain>
    </source>
</reference>
<evidence type="ECO:0000313" key="1">
    <source>
        <dbReference type="EMBL" id="SFN88940.1"/>
    </source>
</evidence>
<evidence type="ECO:0000313" key="2">
    <source>
        <dbReference type="Proteomes" id="UP000198599"/>
    </source>
</evidence>
<keyword evidence="2" id="KW-1185">Reference proteome</keyword>
<dbReference type="STRING" id="1005928.SAMN04487859_110152"/>
<dbReference type="AlphaFoldDB" id="A0A1I5CPK6"/>
<dbReference type="EMBL" id="FOVP01000010">
    <property type="protein sequence ID" value="SFN88940.1"/>
    <property type="molecule type" value="Genomic_DNA"/>
</dbReference>
<dbReference type="Gene3D" id="2.40.10.270">
    <property type="entry name" value="Bacteriophage SPP1 head-tail adaptor protein"/>
    <property type="match status" value="1"/>
</dbReference>
<organism evidence="1 2">
    <name type="scientific">Roseovarius lutimaris</name>
    <dbReference type="NCBI Taxonomy" id="1005928"/>
    <lineage>
        <taxon>Bacteria</taxon>
        <taxon>Pseudomonadati</taxon>
        <taxon>Pseudomonadota</taxon>
        <taxon>Alphaproteobacteria</taxon>
        <taxon>Rhodobacterales</taxon>
        <taxon>Roseobacteraceae</taxon>
        <taxon>Roseovarius</taxon>
    </lineage>
</organism>
<dbReference type="Proteomes" id="UP000198599">
    <property type="component" value="Unassembled WGS sequence"/>
</dbReference>
<protein>
    <submittedName>
        <fullName evidence="1">Head-tail adaptor</fullName>
    </submittedName>
</protein>
<accession>A0A1I5CPK6</accession>
<dbReference type="InterPro" id="IPR008767">
    <property type="entry name" value="Phage_SPP1_head-tail_adaptor"/>
</dbReference>
<sequence>MMGPVHLNRELVLEVPDRQPDGAGGFIEAWLPRGTLWAEVVARTGRGVAGAAVSLSRATFRITVRAAPQDSPARPKPGQRFRDGSRLFVIQSVTERDAAGRFLTCWAQEEVVL</sequence>